<dbReference type="Proteomes" id="UP001308179">
    <property type="component" value="Unassembled WGS sequence"/>
</dbReference>
<keyword evidence="3" id="KW-1185">Reference proteome</keyword>
<feature type="compositionally biased region" description="Pro residues" evidence="1">
    <location>
        <begin position="440"/>
        <end position="457"/>
    </location>
</feature>
<evidence type="ECO:0008006" key="4">
    <source>
        <dbReference type="Google" id="ProtNLM"/>
    </source>
</evidence>
<feature type="compositionally biased region" description="Polar residues" evidence="1">
    <location>
        <begin position="10"/>
        <end position="24"/>
    </location>
</feature>
<feature type="compositionally biased region" description="Polar residues" evidence="1">
    <location>
        <begin position="319"/>
        <end position="338"/>
    </location>
</feature>
<sequence length="536" mass="57773">LRKTAAALFLSSQERPLSQQQITPQIRHPPQSERSYEPPSASQPWRSSPVSAQTARMKSSSAKKWTLDERELVAAGLRAGLSSGDIAKKYNLDKTNSAIRNCKRWLLDRKPHLLDPCDFDNAAADKLSKSARRLNRTIVDSDDESHSRAAASLAVAPTPAEDRARIVQPATADDVFNETASVMANVEGLVRDSARRRVLKRKSAHGEDELVMAGGLALKEVDDVALVPGTATSTSQNPVHTTAEKLIMDSDAEEQSVFVAETAEEENIVDERAAKGTSVAETAADVTPPAHIEKHALLGKLVPIIPRAAASPGIGSDISVEQSRTGMTDAQSSITNGQLDDAESSDGEGVGDAVLAHLSGDERNGDREDDWDTRSYLSDLSGGGAQIVPKQVDVETPGCILGDVSDSGSDLDKNEDEDEESDDESDEFYDAASCASPTQPQSPPMVPSPPPPPPPPVLSKHHQRDDVREKGNAADDPEQTDVTWASAAVAAVRAGKSEQRSLRRREQKKRRRGRIREQTFIVGFAPPERVVLEGHP</sequence>
<feature type="compositionally biased region" description="Basic residues" evidence="1">
    <location>
        <begin position="502"/>
        <end position="514"/>
    </location>
</feature>
<evidence type="ECO:0000256" key="1">
    <source>
        <dbReference type="SAM" id="MobiDB-lite"/>
    </source>
</evidence>
<name>A0ABR0KXS6_9PEZI</name>
<reference evidence="2 3" key="1">
    <citation type="submission" date="2023-08" db="EMBL/GenBank/DDBJ databases">
        <title>Black Yeasts Isolated from many extreme environments.</title>
        <authorList>
            <person name="Coleine C."/>
            <person name="Stajich J.E."/>
            <person name="Selbmann L."/>
        </authorList>
    </citation>
    <scope>NUCLEOTIDE SEQUENCE [LARGE SCALE GENOMIC DNA]</scope>
    <source>
        <strain evidence="2 3">CCFEE 5386</strain>
    </source>
</reference>
<proteinExistence type="predicted"/>
<feature type="region of interest" description="Disordered" evidence="1">
    <location>
        <begin position="10"/>
        <end position="62"/>
    </location>
</feature>
<accession>A0ABR0KXS6</accession>
<feature type="region of interest" description="Disordered" evidence="1">
    <location>
        <begin position="312"/>
        <end position="516"/>
    </location>
</feature>
<comment type="caution">
    <text evidence="2">The sequence shown here is derived from an EMBL/GenBank/DDBJ whole genome shotgun (WGS) entry which is preliminary data.</text>
</comment>
<gene>
    <name evidence="2" type="ORF">LTR32_007248</name>
</gene>
<feature type="compositionally biased region" description="Basic and acidic residues" evidence="1">
    <location>
        <begin position="463"/>
        <end position="473"/>
    </location>
</feature>
<evidence type="ECO:0000313" key="2">
    <source>
        <dbReference type="EMBL" id="KAK5139742.1"/>
    </source>
</evidence>
<dbReference type="EMBL" id="JAVRRR010001026">
    <property type="protein sequence ID" value="KAK5139742.1"/>
    <property type="molecule type" value="Genomic_DNA"/>
</dbReference>
<feature type="compositionally biased region" description="Low complexity" evidence="1">
    <location>
        <begin position="485"/>
        <end position="494"/>
    </location>
</feature>
<evidence type="ECO:0000313" key="3">
    <source>
        <dbReference type="Proteomes" id="UP001308179"/>
    </source>
</evidence>
<organism evidence="2 3">
    <name type="scientific">Rachicladosporium monterosium</name>
    <dbReference type="NCBI Taxonomy" id="1507873"/>
    <lineage>
        <taxon>Eukaryota</taxon>
        <taxon>Fungi</taxon>
        <taxon>Dikarya</taxon>
        <taxon>Ascomycota</taxon>
        <taxon>Pezizomycotina</taxon>
        <taxon>Dothideomycetes</taxon>
        <taxon>Dothideomycetidae</taxon>
        <taxon>Cladosporiales</taxon>
        <taxon>Cladosporiaceae</taxon>
        <taxon>Rachicladosporium</taxon>
    </lineage>
</organism>
<feature type="compositionally biased region" description="Polar residues" evidence="1">
    <location>
        <begin position="40"/>
        <end position="62"/>
    </location>
</feature>
<feature type="non-terminal residue" evidence="2">
    <location>
        <position position="1"/>
    </location>
</feature>
<feature type="compositionally biased region" description="Acidic residues" evidence="1">
    <location>
        <begin position="413"/>
        <end position="429"/>
    </location>
</feature>
<protein>
    <recommendedName>
        <fullName evidence="4">HTH psq-type domain-containing protein</fullName>
    </recommendedName>
</protein>